<evidence type="ECO:0000313" key="5">
    <source>
        <dbReference type="Proteomes" id="UP001059824"/>
    </source>
</evidence>
<keyword evidence="1 2" id="KW-0238">DNA-binding</keyword>
<evidence type="ECO:0000256" key="2">
    <source>
        <dbReference type="PROSITE-ProRule" id="PRU00335"/>
    </source>
</evidence>
<dbReference type="InterPro" id="IPR009057">
    <property type="entry name" value="Homeodomain-like_sf"/>
</dbReference>
<dbReference type="PANTHER" id="PTHR30055:SF174">
    <property type="entry name" value="TRANSCRIPTIONAL REGULATORY PROTEIN (PROBABLY TETR-FAMILY)-RELATED"/>
    <property type="match status" value="1"/>
</dbReference>
<organism evidence="4 5">
    <name type="scientific">Candidatus Mycosynbacter amalyticus</name>
    <dbReference type="NCBI Taxonomy" id="2665156"/>
    <lineage>
        <taxon>Bacteria</taxon>
        <taxon>Candidatus Saccharimonadota</taxon>
        <taxon>Candidatus Saccharimonadota incertae sedis</taxon>
        <taxon>Candidatus Mycosynbacter</taxon>
    </lineage>
</organism>
<accession>A0A857MKM8</accession>
<name>A0A857MKM8_9BACT</name>
<dbReference type="PRINTS" id="PR00455">
    <property type="entry name" value="HTHTETR"/>
</dbReference>
<dbReference type="Pfam" id="PF00440">
    <property type="entry name" value="TetR_N"/>
    <property type="match status" value="1"/>
</dbReference>
<evidence type="ECO:0000313" key="4">
    <source>
        <dbReference type="EMBL" id="QHN42305.1"/>
    </source>
</evidence>
<dbReference type="KEGG" id="mama:GII36_00315"/>
<proteinExistence type="predicted"/>
<dbReference type="AlphaFoldDB" id="A0A857MKM8"/>
<reference evidence="4" key="1">
    <citation type="journal article" date="2021" name="Nat. Microbiol.">
        <title>Cocultivation of an ultrasmall environmental parasitic bacterium with lytic ability against bacteria associated with wastewater foams.</title>
        <authorList>
            <person name="Batinovic S."/>
            <person name="Rose J.J.A."/>
            <person name="Ratcliffe J."/>
            <person name="Seviour R.J."/>
            <person name="Petrovski S."/>
        </authorList>
    </citation>
    <scope>NUCLEOTIDE SEQUENCE</scope>
    <source>
        <strain evidence="4">JR1</strain>
    </source>
</reference>
<dbReference type="PANTHER" id="PTHR30055">
    <property type="entry name" value="HTH-TYPE TRANSCRIPTIONAL REGULATOR RUTR"/>
    <property type="match status" value="1"/>
</dbReference>
<gene>
    <name evidence="4" type="ORF">GII36_00315</name>
</gene>
<dbReference type="InterPro" id="IPR050109">
    <property type="entry name" value="HTH-type_TetR-like_transc_reg"/>
</dbReference>
<sequence length="197" mass="22128">MTTVISNRLHPDERKDQLLAVAAKHFADHGYTNASMSHIATEAHVGRALVYHYYPSKAALFEAVILHQSDELLAATKPTHELTAEQNLVRALNAYIDYQERTDNVILTLRRSDASVPKTARRAVSCHHDVHTERIIEYLNLPDTPLMRGALSSWLSFVAEMAYHANEHRDIAKDHIIRICINALENIVGSVTGNTIE</sequence>
<protein>
    <submittedName>
        <fullName evidence="4">TetR family transcriptional regulator</fullName>
    </submittedName>
</protein>
<dbReference type="GO" id="GO:0003700">
    <property type="term" value="F:DNA-binding transcription factor activity"/>
    <property type="evidence" value="ECO:0007669"/>
    <property type="project" value="TreeGrafter"/>
</dbReference>
<dbReference type="PROSITE" id="PS50977">
    <property type="entry name" value="HTH_TETR_2"/>
    <property type="match status" value="1"/>
</dbReference>
<dbReference type="Proteomes" id="UP001059824">
    <property type="component" value="Chromosome"/>
</dbReference>
<evidence type="ECO:0000256" key="1">
    <source>
        <dbReference type="ARBA" id="ARBA00023125"/>
    </source>
</evidence>
<dbReference type="InterPro" id="IPR001647">
    <property type="entry name" value="HTH_TetR"/>
</dbReference>
<dbReference type="EMBL" id="CP045921">
    <property type="protein sequence ID" value="QHN42305.1"/>
    <property type="molecule type" value="Genomic_DNA"/>
</dbReference>
<dbReference type="RefSeq" id="WP_260763551.1">
    <property type="nucleotide sequence ID" value="NZ_CP045921.1"/>
</dbReference>
<evidence type="ECO:0000259" key="3">
    <source>
        <dbReference type="PROSITE" id="PS50977"/>
    </source>
</evidence>
<dbReference type="Gene3D" id="1.10.357.10">
    <property type="entry name" value="Tetracycline Repressor, domain 2"/>
    <property type="match status" value="1"/>
</dbReference>
<feature type="DNA-binding region" description="H-T-H motif" evidence="2">
    <location>
        <begin position="35"/>
        <end position="54"/>
    </location>
</feature>
<feature type="domain" description="HTH tetR-type" evidence="3">
    <location>
        <begin position="12"/>
        <end position="72"/>
    </location>
</feature>
<keyword evidence="5" id="KW-1185">Reference proteome</keyword>
<dbReference type="GO" id="GO:0000976">
    <property type="term" value="F:transcription cis-regulatory region binding"/>
    <property type="evidence" value="ECO:0007669"/>
    <property type="project" value="TreeGrafter"/>
</dbReference>
<dbReference type="SUPFAM" id="SSF46689">
    <property type="entry name" value="Homeodomain-like"/>
    <property type="match status" value="1"/>
</dbReference>